<feature type="signal peptide" evidence="1">
    <location>
        <begin position="1"/>
        <end position="20"/>
    </location>
</feature>
<keyword evidence="3" id="KW-1185">Reference proteome</keyword>
<dbReference type="Proteomes" id="UP000778951">
    <property type="component" value="Unassembled WGS sequence"/>
</dbReference>
<evidence type="ECO:0008006" key="4">
    <source>
        <dbReference type="Google" id="ProtNLM"/>
    </source>
</evidence>
<sequence>MKKIVLICLFSMIGLSTVQARVGVGALWGTSASYRGWGVGNGFGLSVGIGEIGAKGNWDFGLRFWGGSGHFILHTQADWIFLELNFTDWFGLYGGVGPYVGMNFFSDGAQFDLGGRLPLGLRFMFFDRLDLWLAFVPSVGVGFGSGGVGLGGGLGGEFGIRFWF</sequence>
<dbReference type="EMBL" id="JAATLM010000001">
    <property type="protein sequence ID" value="NIZ68878.1"/>
    <property type="molecule type" value="Genomic_DNA"/>
</dbReference>
<reference evidence="2" key="1">
    <citation type="submission" date="2020-03" db="EMBL/GenBank/DDBJ databases">
        <title>Spirochaetal bacteria isolated from arthropods constitute a novel genus Entomospira genus novum within the order Spirochaetales.</title>
        <authorList>
            <person name="Grana-Miraglia L."/>
            <person name="Sikutova S."/>
            <person name="Fingerle V."/>
            <person name="Sing A."/>
            <person name="Castillo-Ramirez S."/>
            <person name="Margos G."/>
            <person name="Rudolf I."/>
        </authorList>
    </citation>
    <scope>NUCLEOTIDE SEQUENCE</scope>
    <source>
        <strain evidence="2">BR149</strain>
    </source>
</reference>
<proteinExistence type="predicted"/>
<comment type="caution">
    <text evidence="2">The sequence shown here is derived from an EMBL/GenBank/DDBJ whole genome shotgun (WGS) entry which is preliminary data.</text>
</comment>
<keyword evidence="1" id="KW-0732">Signal</keyword>
<evidence type="ECO:0000256" key="1">
    <source>
        <dbReference type="SAM" id="SignalP"/>
    </source>
</evidence>
<gene>
    <name evidence="2" type="ORF">HCT48_01410</name>
</gene>
<name>A0A968GF52_9SPIO</name>
<protein>
    <recommendedName>
        <fullName evidence="4">Secreted protein</fullName>
    </recommendedName>
</protein>
<feature type="chain" id="PRO_5038019391" description="Secreted protein" evidence="1">
    <location>
        <begin position="21"/>
        <end position="164"/>
    </location>
</feature>
<accession>A0A968GF52</accession>
<organism evidence="2 3">
    <name type="scientific">Entomospira culicis</name>
    <dbReference type="NCBI Taxonomy" id="2719989"/>
    <lineage>
        <taxon>Bacteria</taxon>
        <taxon>Pseudomonadati</taxon>
        <taxon>Spirochaetota</taxon>
        <taxon>Spirochaetia</taxon>
        <taxon>Spirochaetales</taxon>
        <taxon>Spirochaetaceae</taxon>
        <taxon>Entomospira</taxon>
    </lineage>
</organism>
<evidence type="ECO:0000313" key="3">
    <source>
        <dbReference type="Proteomes" id="UP000778951"/>
    </source>
</evidence>
<dbReference type="RefSeq" id="WP_167694992.1">
    <property type="nucleotide sequence ID" value="NZ_CP118181.1"/>
</dbReference>
<evidence type="ECO:0000313" key="2">
    <source>
        <dbReference type="EMBL" id="NIZ68878.1"/>
    </source>
</evidence>
<dbReference type="AlphaFoldDB" id="A0A968GF52"/>